<feature type="compositionally biased region" description="Polar residues" evidence="1">
    <location>
        <begin position="1"/>
        <end position="14"/>
    </location>
</feature>
<protein>
    <recommendedName>
        <fullName evidence="4">LAGLIDADG homing endonuclease</fullName>
    </recommendedName>
</protein>
<accession>A0ABR4NG47</accession>
<name>A0ABR4NG47_9FUNG</name>
<dbReference type="Proteomes" id="UP001527925">
    <property type="component" value="Unassembled WGS sequence"/>
</dbReference>
<feature type="region of interest" description="Disordered" evidence="1">
    <location>
        <begin position="237"/>
        <end position="257"/>
    </location>
</feature>
<organism evidence="2 3">
    <name type="scientific">Polyrhizophydium stewartii</name>
    <dbReference type="NCBI Taxonomy" id="2732419"/>
    <lineage>
        <taxon>Eukaryota</taxon>
        <taxon>Fungi</taxon>
        <taxon>Fungi incertae sedis</taxon>
        <taxon>Chytridiomycota</taxon>
        <taxon>Chytridiomycota incertae sedis</taxon>
        <taxon>Chytridiomycetes</taxon>
        <taxon>Rhizophydiales</taxon>
        <taxon>Rhizophydiales incertae sedis</taxon>
        <taxon>Polyrhizophydium</taxon>
    </lineage>
</organism>
<dbReference type="PROSITE" id="PS51257">
    <property type="entry name" value="PROKAR_LIPOPROTEIN"/>
    <property type="match status" value="1"/>
</dbReference>
<evidence type="ECO:0000256" key="1">
    <source>
        <dbReference type="SAM" id="MobiDB-lite"/>
    </source>
</evidence>
<comment type="caution">
    <text evidence="2">The sequence shown here is derived from an EMBL/GenBank/DDBJ whole genome shotgun (WGS) entry which is preliminary data.</text>
</comment>
<proteinExistence type="predicted"/>
<evidence type="ECO:0000313" key="3">
    <source>
        <dbReference type="Proteomes" id="UP001527925"/>
    </source>
</evidence>
<evidence type="ECO:0008006" key="4">
    <source>
        <dbReference type="Google" id="ProtNLM"/>
    </source>
</evidence>
<feature type="region of interest" description="Disordered" evidence="1">
    <location>
        <begin position="1"/>
        <end position="48"/>
    </location>
</feature>
<sequence length="274" mass="31335">MTEKVTISSSRLTQPPSASVPPPPLPSASSSTSCDKDATSSSSKRNYIGNMPDYNELVHLGFHFVCTMDFNRKNYVMIRIVLIDPNCEYPGEKSKTKRGLKKVHHRAIFVKISKAEFKRARCIHQHQQVREHMQARERRQRKRDGKIDIFTDMPSIKGPSIANAEKLFEFLAADCLPVTGDMFDGKGCRFGELTRYDARHIFRLMHMEAYSAKQRWPAHVQDRIYATIERLRPAWGVKNSRKTKDSPPQQLDAQGMTLGEDGPLCLHRRQHAQA</sequence>
<evidence type="ECO:0000313" key="2">
    <source>
        <dbReference type="EMBL" id="KAL2918508.1"/>
    </source>
</evidence>
<keyword evidence="3" id="KW-1185">Reference proteome</keyword>
<gene>
    <name evidence="2" type="ORF">HK105_201909</name>
</gene>
<dbReference type="EMBL" id="JADGIZ020000006">
    <property type="protein sequence ID" value="KAL2918508.1"/>
    <property type="molecule type" value="Genomic_DNA"/>
</dbReference>
<reference evidence="2 3" key="1">
    <citation type="submission" date="2023-09" db="EMBL/GenBank/DDBJ databases">
        <title>Pangenome analysis of Batrachochytrium dendrobatidis and related Chytrids.</title>
        <authorList>
            <person name="Yacoub M.N."/>
            <person name="Stajich J.E."/>
            <person name="James T.Y."/>
        </authorList>
    </citation>
    <scope>NUCLEOTIDE SEQUENCE [LARGE SCALE GENOMIC DNA]</scope>
    <source>
        <strain evidence="2 3">JEL0888</strain>
    </source>
</reference>